<reference evidence="2 3" key="1">
    <citation type="journal article" date="2013" name="PLoS Genet.">
        <title>The genome and development-dependent transcriptomes of Pyronema confluens: a window into fungal evolution.</title>
        <authorList>
            <person name="Traeger S."/>
            <person name="Altegoer F."/>
            <person name="Freitag M."/>
            <person name="Gabaldon T."/>
            <person name="Kempken F."/>
            <person name="Kumar A."/>
            <person name="Marcet-Houben M."/>
            <person name="Poggeler S."/>
            <person name="Stajich J.E."/>
            <person name="Nowrousian M."/>
        </authorList>
    </citation>
    <scope>NUCLEOTIDE SEQUENCE [LARGE SCALE GENOMIC DNA]</scope>
    <source>
        <strain evidence="3">CBS 100304</strain>
        <tissue evidence="2">Vegetative mycelium</tissue>
    </source>
</reference>
<evidence type="ECO:0000313" key="3">
    <source>
        <dbReference type="Proteomes" id="UP000018144"/>
    </source>
</evidence>
<protein>
    <submittedName>
        <fullName evidence="2">Uncharacterized protein</fullName>
    </submittedName>
</protein>
<feature type="region of interest" description="Disordered" evidence="1">
    <location>
        <begin position="1"/>
        <end position="31"/>
    </location>
</feature>
<dbReference type="Proteomes" id="UP000018144">
    <property type="component" value="Unassembled WGS sequence"/>
</dbReference>
<keyword evidence="3" id="KW-1185">Reference proteome</keyword>
<dbReference type="EMBL" id="HF935203">
    <property type="protein sequence ID" value="CCX04424.1"/>
    <property type="molecule type" value="Genomic_DNA"/>
</dbReference>
<dbReference type="AlphaFoldDB" id="U4KXZ8"/>
<gene>
    <name evidence="2" type="ORF">PCON_02040</name>
</gene>
<evidence type="ECO:0000256" key="1">
    <source>
        <dbReference type="SAM" id="MobiDB-lite"/>
    </source>
</evidence>
<sequence length="31" mass="3435">MFTQTFTAENLKLPRRCTSSSSESGERNGAK</sequence>
<accession>U4KXZ8</accession>
<organism evidence="2 3">
    <name type="scientific">Pyronema omphalodes (strain CBS 100304)</name>
    <name type="common">Pyronema confluens</name>
    <dbReference type="NCBI Taxonomy" id="1076935"/>
    <lineage>
        <taxon>Eukaryota</taxon>
        <taxon>Fungi</taxon>
        <taxon>Dikarya</taxon>
        <taxon>Ascomycota</taxon>
        <taxon>Pezizomycotina</taxon>
        <taxon>Pezizomycetes</taxon>
        <taxon>Pezizales</taxon>
        <taxon>Pyronemataceae</taxon>
        <taxon>Pyronema</taxon>
    </lineage>
</organism>
<evidence type="ECO:0000313" key="2">
    <source>
        <dbReference type="EMBL" id="CCX04424.1"/>
    </source>
</evidence>
<name>U4KXZ8_PYROM</name>
<proteinExistence type="predicted"/>